<organism evidence="2 3">
    <name type="scientific">Taenia asiatica</name>
    <name type="common">Asian tapeworm</name>
    <dbReference type="NCBI Taxonomy" id="60517"/>
    <lineage>
        <taxon>Eukaryota</taxon>
        <taxon>Metazoa</taxon>
        <taxon>Spiralia</taxon>
        <taxon>Lophotrochozoa</taxon>
        <taxon>Platyhelminthes</taxon>
        <taxon>Cestoda</taxon>
        <taxon>Eucestoda</taxon>
        <taxon>Cyclophyllidea</taxon>
        <taxon>Taeniidae</taxon>
        <taxon>Taenia</taxon>
    </lineage>
</organism>
<evidence type="ECO:0000256" key="1">
    <source>
        <dbReference type="SAM" id="MobiDB-lite"/>
    </source>
</evidence>
<proteinExistence type="predicted"/>
<dbReference type="OrthoDB" id="6150230at2759"/>
<evidence type="ECO:0000313" key="3">
    <source>
        <dbReference type="Proteomes" id="UP000282613"/>
    </source>
</evidence>
<feature type="compositionally biased region" description="Low complexity" evidence="1">
    <location>
        <begin position="62"/>
        <end position="76"/>
    </location>
</feature>
<evidence type="ECO:0000313" key="2">
    <source>
        <dbReference type="EMBL" id="VDK22861.1"/>
    </source>
</evidence>
<gene>
    <name evidence="2" type="ORF">TASK_LOCUS1322</name>
</gene>
<dbReference type="EMBL" id="UYRS01000311">
    <property type="protein sequence ID" value="VDK22861.1"/>
    <property type="molecule type" value="Genomic_DNA"/>
</dbReference>
<name>A0A3P6PS47_TAEAS</name>
<reference evidence="2 3" key="1">
    <citation type="submission" date="2018-11" db="EMBL/GenBank/DDBJ databases">
        <authorList>
            <consortium name="Pathogen Informatics"/>
        </authorList>
    </citation>
    <scope>NUCLEOTIDE SEQUENCE [LARGE SCALE GENOMIC DNA]</scope>
</reference>
<sequence>MVEFLHFDIQSTGQKSHCVKTDQQTSQCFVLTTVGFLGLPSHWGVRVAGSAPNPLCSPPATRPSQPTSRTPPCTQQGMHNRPAGRKLIKLVSFSSLSDSALKANSFSEVTNLRPDADMNTACHENNSAFLGFSRAYKNWSDTKRGVVLYGGVVTVIKKKRKLFPKLLPTCMSSFALPRLVVPAHQPTSQWTASRPVTDTTHLLEQGREY</sequence>
<accession>A0A3P6PS47</accession>
<keyword evidence="3" id="KW-1185">Reference proteome</keyword>
<dbReference type="AlphaFoldDB" id="A0A3P6PS47"/>
<dbReference type="Proteomes" id="UP000282613">
    <property type="component" value="Unassembled WGS sequence"/>
</dbReference>
<feature type="region of interest" description="Disordered" evidence="1">
    <location>
        <begin position="54"/>
        <end position="80"/>
    </location>
</feature>
<protein>
    <submittedName>
        <fullName evidence="2">Uncharacterized protein</fullName>
    </submittedName>
</protein>